<dbReference type="OrthoDB" id="6606614at2759"/>
<keyword evidence="6" id="KW-0677">Repeat</keyword>
<dbReference type="EC" id="2.7.10.1" evidence="2"/>
<dbReference type="InterPro" id="IPR013783">
    <property type="entry name" value="Ig-like_fold"/>
</dbReference>
<feature type="transmembrane region" description="Helical" evidence="17">
    <location>
        <begin position="243"/>
        <end position="265"/>
    </location>
</feature>
<keyword evidence="12" id="KW-0829">Tyrosine-protein kinase</keyword>
<dbReference type="SMART" id="SM00219">
    <property type="entry name" value="TyrKc"/>
    <property type="match status" value="1"/>
</dbReference>
<dbReference type="SUPFAM" id="SSF49265">
    <property type="entry name" value="Fibronectin type III"/>
    <property type="match status" value="1"/>
</dbReference>
<feature type="domain" description="Protein kinase" evidence="18">
    <location>
        <begin position="305"/>
        <end position="625"/>
    </location>
</feature>
<evidence type="ECO:0000256" key="13">
    <source>
        <dbReference type="ARBA" id="ARBA00023170"/>
    </source>
</evidence>
<keyword evidence="7 16" id="KW-0547">Nucleotide-binding</keyword>
<evidence type="ECO:0000256" key="17">
    <source>
        <dbReference type="SAM" id="Phobius"/>
    </source>
</evidence>
<dbReference type="InterPro" id="IPR050122">
    <property type="entry name" value="RTK"/>
</dbReference>
<evidence type="ECO:0000256" key="8">
    <source>
        <dbReference type="ARBA" id="ARBA00022777"/>
    </source>
</evidence>
<evidence type="ECO:0000256" key="14">
    <source>
        <dbReference type="ARBA" id="ARBA00023180"/>
    </source>
</evidence>
<dbReference type="Proteomes" id="UP000325440">
    <property type="component" value="Unassembled WGS sequence"/>
</dbReference>
<evidence type="ECO:0000256" key="2">
    <source>
        <dbReference type="ARBA" id="ARBA00011902"/>
    </source>
</evidence>
<keyword evidence="11 17" id="KW-0472">Membrane</keyword>
<dbReference type="Gene3D" id="2.60.40.10">
    <property type="entry name" value="Immunoglobulins"/>
    <property type="match status" value="1"/>
</dbReference>
<dbReference type="InterPro" id="IPR003961">
    <property type="entry name" value="FN3_dom"/>
</dbReference>
<protein>
    <recommendedName>
        <fullName evidence="2">receptor protein-tyrosine kinase</fullName>
        <ecNumber evidence="2">2.7.10.1</ecNumber>
    </recommendedName>
</protein>
<evidence type="ECO:0000256" key="5">
    <source>
        <dbReference type="ARBA" id="ARBA00022729"/>
    </source>
</evidence>
<evidence type="ECO:0000256" key="9">
    <source>
        <dbReference type="ARBA" id="ARBA00022840"/>
    </source>
</evidence>
<gene>
    <name evidence="19" type="ORF">CINCED_3A004343</name>
</gene>
<evidence type="ECO:0000259" key="18">
    <source>
        <dbReference type="PROSITE" id="PS50011"/>
    </source>
</evidence>
<accession>A0A5E4M337</accession>
<keyword evidence="9 16" id="KW-0067">ATP-binding</keyword>
<dbReference type="InterPro" id="IPR008266">
    <property type="entry name" value="Tyr_kinase_AS"/>
</dbReference>
<keyword evidence="10 17" id="KW-1133">Transmembrane helix</keyword>
<feature type="binding site" evidence="16">
    <location>
        <position position="337"/>
    </location>
    <ligand>
        <name>ATP</name>
        <dbReference type="ChEBI" id="CHEBI:30616"/>
    </ligand>
</feature>
<dbReference type="PANTHER" id="PTHR24416:SF620">
    <property type="entry name" value="TYROSINE-PROTEIN KINASE RECEPTOR TORSO"/>
    <property type="match status" value="1"/>
</dbReference>
<evidence type="ECO:0000256" key="12">
    <source>
        <dbReference type="ARBA" id="ARBA00023137"/>
    </source>
</evidence>
<dbReference type="PROSITE" id="PS00107">
    <property type="entry name" value="PROTEIN_KINASE_ATP"/>
    <property type="match status" value="1"/>
</dbReference>
<dbReference type="EMBL" id="CABPRJ010000030">
    <property type="protein sequence ID" value="VVC26315.1"/>
    <property type="molecule type" value="Genomic_DNA"/>
</dbReference>
<dbReference type="CDD" id="cd00192">
    <property type="entry name" value="PTKc"/>
    <property type="match status" value="1"/>
</dbReference>
<evidence type="ECO:0000256" key="10">
    <source>
        <dbReference type="ARBA" id="ARBA00022989"/>
    </source>
</evidence>
<comment type="catalytic activity">
    <reaction evidence="15">
        <text>L-tyrosyl-[protein] + ATP = O-phospho-L-tyrosyl-[protein] + ADP + H(+)</text>
        <dbReference type="Rhea" id="RHEA:10596"/>
        <dbReference type="Rhea" id="RHEA-COMP:10136"/>
        <dbReference type="Rhea" id="RHEA-COMP:20101"/>
        <dbReference type="ChEBI" id="CHEBI:15378"/>
        <dbReference type="ChEBI" id="CHEBI:30616"/>
        <dbReference type="ChEBI" id="CHEBI:46858"/>
        <dbReference type="ChEBI" id="CHEBI:61978"/>
        <dbReference type="ChEBI" id="CHEBI:456216"/>
        <dbReference type="EC" id="2.7.10.1"/>
    </reaction>
</comment>
<dbReference type="PROSITE" id="PS50011">
    <property type="entry name" value="PROTEIN_KINASE_DOM"/>
    <property type="match status" value="1"/>
</dbReference>
<keyword evidence="20" id="KW-1185">Reference proteome</keyword>
<evidence type="ECO:0000256" key="3">
    <source>
        <dbReference type="ARBA" id="ARBA00022679"/>
    </source>
</evidence>
<sequence length="628" mass="71751">MARFWSLIDGTARRVIETPVYRTLDLALKREPVNELHILGFHMTNNNILEVELKWQLSSDRNCIYSVRYHPNRLEKPTTLVVDVGQPNYNVTVLTRLTLDMEYTVTVLPKNRPTGSEKTTIKFLTPTCIQMKKNYTLCPPEKPYNVTVTQITKTADDRYKLKITWLSPNPGGQGVDYFTVKLKNEAKNVSATASVTYFEVMLPIHQHYFVSVEAFSELGRSGEVPVLWWPNKNMPIITNDGHLLQWLAILFTVIASCAVALVIGFKYVYWPTKLKATENVDRNDLVLLKDLRENGDLLLDYEDVTVTDVILGNGHFGVVNKGSLRTDDGVECPVAVKSLRDHPTSRDLEEFLSEIVLMQKVGQHPNILSMVGCCLDENKQCMLVVEYCPLGDLQTYLRKVSIKSWYANDFYVDQTDPSELIADDSCDKKVVSLDAGNNSSSRPPMVFNNCYLYHGEENIFLTVDDLMSFASQTANGMSFLEKNRIVHRDLAARNVLLSDHHTIKICDFGLSRDIYEQNCYLKSNRGDPLPVKWMALESLKYRIYTTQSDVWSFGVLLWEIMMLGECPYPMISSSKIYDVLHRGYRMPRPTLCSHSLYQLMIACWHLNPANRPKFSMIKDTIDGILTKQ</sequence>
<keyword evidence="14" id="KW-0325">Glycoprotein</keyword>
<evidence type="ECO:0000256" key="7">
    <source>
        <dbReference type="ARBA" id="ARBA00022741"/>
    </source>
</evidence>
<keyword evidence="13" id="KW-0675">Receptor</keyword>
<evidence type="ECO:0000313" key="20">
    <source>
        <dbReference type="Proteomes" id="UP000325440"/>
    </source>
</evidence>
<dbReference type="Pfam" id="PF07714">
    <property type="entry name" value="PK_Tyr_Ser-Thr"/>
    <property type="match status" value="1"/>
</dbReference>
<dbReference type="GO" id="GO:0005886">
    <property type="term" value="C:plasma membrane"/>
    <property type="evidence" value="ECO:0007669"/>
    <property type="project" value="TreeGrafter"/>
</dbReference>
<dbReference type="SUPFAM" id="SSF56112">
    <property type="entry name" value="Protein kinase-like (PK-like)"/>
    <property type="match status" value="1"/>
</dbReference>
<keyword evidence="3" id="KW-0808">Transferase</keyword>
<keyword evidence="4 17" id="KW-0812">Transmembrane</keyword>
<name>A0A5E4M337_9HEMI</name>
<evidence type="ECO:0000256" key="4">
    <source>
        <dbReference type="ARBA" id="ARBA00022692"/>
    </source>
</evidence>
<dbReference type="FunFam" id="1.10.510.10:FF:000190">
    <property type="entry name" value="Proto-oncogene tyrosine-protein kinase receptor Ret"/>
    <property type="match status" value="1"/>
</dbReference>
<dbReference type="AlphaFoldDB" id="A0A5E4M337"/>
<dbReference type="InterPro" id="IPR017441">
    <property type="entry name" value="Protein_kinase_ATP_BS"/>
</dbReference>
<dbReference type="InterPro" id="IPR036116">
    <property type="entry name" value="FN3_sf"/>
</dbReference>
<dbReference type="GO" id="GO:0004714">
    <property type="term" value="F:transmembrane receptor protein tyrosine kinase activity"/>
    <property type="evidence" value="ECO:0007669"/>
    <property type="project" value="UniProtKB-EC"/>
</dbReference>
<dbReference type="CDD" id="cd00063">
    <property type="entry name" value="FN3"/>
    <property type="match status" value="1"/>
</dbReference>
<dbReference type="InterPro" id="IPR001245">
    <property type="entry name" value="Ser-Thr/Tyr_kinase_cat_dom"/>
</dbReference>
<dbReference type="PANTHER" id="PTHR24416">
    <property type="entry name" value="TYROSINE-PROTEIN KINASE RECEPTOR"/>
    <property type="match status" value="1"/>
</dbReference>
<evidence type="ECO:0000256" key="15">
    <source>
        <dbReference type="ARBA" id="ARBA00051243"/>
    </source>
</evidence>
<evidence type="ECO:0000256" key="6">
    <source>
        <dbReference type="ARBA" id="ARBA00022737"/>
    </source>
</evidence>
<proteinExistence type="predicted"/>
<dbReference type="Gene3D" id="3.30.200.20">
    <property type="entry name" value="Phosphorylase Kinase, domain 1"/>
    <property type="match status" value="1"/>
</dbReference>
<dbReference type="GO" id="GO:0005524">
    <property type="term" value="F:ATP binding"/>
    <property type="evidence" value="ECO:0007669"/>
    <property type="project" value="UniProtKB-UniRule"/>
</dbReference>
<dbReference type="InterPro" id="IPR011009">
    <property type="entry name" value="Kinase-like_dom_sf"/>
</dbReference>
<organism evidence="19 20">
    <name type="scientific">Cinara cedri</name>
    <dbReference type="NCBI Taxonomy" id="506608"/>
    <lineage>
        <taxon>Eukaryota</taxon>
        <taxon>Metazoa</taxon>
        <taxon>Ecdysozoa</taxon>
        <taxon>Arthropoda</taxon>
        <taxon>Hexapoda</taxon>
        <taxon>Insecta</taxon>
        <taxon>Pterygota</taxon>
        <taxon>Neoptera</taxon>
        <taxon>Paraneoptera</taxon>
        <taxon>Hemiptera</taxon>
        <taxon>Sternorrhyncha</taxon>
        <taxon>Aphidomorpha</taxon>
        <taxon>Aphidoidea</taxon>
        <taxon>Aphididae</taxon>
        <taxon>Lachninae</taxon>
        <taxon>Cinara</taxon>
    </lineage>
</organism>
<dbReference type="InterPro" id="IPR020635">
    <property type="entry name" value="Tyr_kinase_cat_dom"/>
</dbReference>
<keyword evidence="8 19" id="KW-0418">Kinase</keyword>
<evidence type="ECO:0000256" key="1">
    <source>
        <dbReference type="ARBA" id="ARBA00004479"/>
    </source>
</evidence>
<reference evidence="19 20" key="1">
    <citation type="submission" date="2019-08" db="EMBL/GenBank/DDBJ databases">
        <authorList>
            <person name="Alioto T."/>
            <person name="Alioto T."/>
            <person name="Gomez Garrido J."/>
        </authorList>
    </citation>
    <scope>NUCLEOTIDE SEQUENCE [LARGE SCALE GENOMIC DNA]</scope>
</reference>
<keyword evidence="5" id="KW-0732">Signal</keyword>
<dbReference type="GO" id="GO:1902533">
    <property type="term" value="P:positive regulation of intracellular signal transduction"/>
    <property type="evidence" value="ECO:0007669"/>
    <property type="project" value="UniProtKB-ARBA"/>
</dbReference>
<dbReference type="InterPro" id="IPR000719">
    <property type="entry name" value="Prot_kinase_dom"/>
</dbReference>
<dbReference type="Gene3D" id="1.10.510.10">
    <property type="entry name" value="Transferase(Phosphotransferase) domain 1"/>
    <property type="match status" value="1"/>
</dbReference>
<dbReference type="PROSITE" id="PS00109">
    <property type="entry name" value="PROTEIN_KINASE_TYR"/>
    <property type="match status" value="1"/>
</dbReference>
<comment type="subcellular location">
    <subcellularLocation>
        <location evidence="1">Membrane</location>
        <topology evidence="1">Single-pass type I membrane protein</topology>
    </subcellularLocation>
</comment>
<evidence type="ECO:0000256" key="11">
    <source>
        <dbReference type="ARBA" id="ARBA00023136"/>
    </source>
</evidence>
<evidence type="ECO:0000256" key="16">
    <source>
        <dbReference type="PROSITE-ProRule" id="PRU10141"/>
    </source>
</evidence>
<dbReference type="GO" id="GO:0043235">
    <property type="term" value="C:receptor complex"/>
    <property type="evidence" value="ECO:0007669"/>
    <property type="project" value="TreeGrafter"/>
</dbReference>
<evidence type="ECO:0000313" key="19">
    <source>
        <dbReference type="EMBL" id="VVC26315.1"/>
    </source>
</evidence>
<dbReference type="GO" id="GO:0007169">
    <property type="term" value="P:cell surface receptor protein tyrosine kinase signaling pathway"/>
    <property type="evidence" value="ECO:0007669"/>
    <property type="project" value="TreeGrafter"/>
</dbReference>